<evidence type="ECO:0000313" key="3">
    <source>
        <dbReference type="Proteomes" id="UP001302126"/>
    </source>
</evidence>
<feature type="compositionally biased region" description="Basic and acidic residues" evidence="1">
    <location>
        <begin position="50"/>
        <end position="76"/>
    </location>
</feature>
<feature type="region of interest" description="Disordered" evidence="1">
    <location>
        <begin position="1"/>
        <end position="76"/>
    </location>
</feature>
<dbReference type="EMBL" id="MU864378">
    <property type="protein sequence ID" value="KAK4189247.1"/>
    <property type="molecule type" value="Genomic_DNA"/>
</dbReference>
<accession>A0AAN7AKD3</accession>
<dbReference type="Proteomes" id="UP001302126">
    <property type="component" value="Unassembled WGS sequence"/>
</dbReference>
<evidence type="ECO:0000256" key="1">
    <source>
        <dbReference type="SAM" id="MobiDB-lite"/>
    </source>
</evidence>
<dbReference type="AlphaFoldDB" id="A0AAN7AKD3"/>
<comment type="caution">
    <text evidence="2">The sequence shown here is derived from an EMBL/GenBank/DDBJ whole genome shotgun (WGS) entry which is preliminary data.</text>
</comment>
<name>A0AAN7AKD3_9PEZI</name>
<proteinExistence type="predicted"/>
<reference evidence="2" key="1">
    <citation type="journal article" date="2023" name="Mol. Phylogenet. Evol.">
        <title>Genome-scale phylogeny and comparative genomics of the fungal order Sordariales.</title>
        <authorList>
            <person name="Hensen N."/>
            <person name="Bonometti L."/>
            <person name="Westerberg I."/>
            <person name="Brannstrom I.O."/>
            <person name="Guillou S."/>
            <person name="Cros-Aarteil S."/>
            <person name="Calhoun S."/>
            <person name="Haridas S."/>
            <person name="Kuo A."/>
            <person name="Mondo S."/>
            <person name="Pangilinan J."/>
            <person name="Riley R."/>
            <person name="LaButti K."/>
            <person name="Andreopoulos B."/>
            <person name="Lipzen A."/>
            <person name="Chen C."/>
            <person name="Yan M."/>
            <person name="Daum C."/>
            <person name="Ng V."/>
            <person name="Clum A."/>
            <person name="Steindorff A."/>
            <person name="Ohm R.A."/>
            <person name="Martin F."/>
            <person name="Silar P."/>
            <person name="Natvig D.O."/>
            <person name="Lalanne C."/>
            <person name="Gautier V."/>
            <person name="Ament-Velasquez S.L."/>
            <person name="Kruys A."/>
            <person name="Hutchinson M.I."/>
            <person name="Powell A.J."/>
            <person name="Barry K."/>
            <person name="Miller A.N."/>
            <person name="Grigoriev I.V."/>
            <person name="Debuchy R."/>
            <person name="Gladieux P."/>
            <person name="Hiltunen Thoren M."/>
            <person name="Johannesson H."/>
        </authorList>
    </citation>
    <scope>NUCLEOTIDE SEQUENCE</scope>
    <source>
        <strain evidence="2">PSN309</strain>
    </source>
</reference>
<protein>
    <submittedName>
        <fullName evidence="2">Uncharacterized protein</fullName>
    </submittedName>
</protein>
<keyword evidence="3" id="KW-1185">Reference proteome</keyword>
<organism evidence="2 3">
    <name type="scientific">Podospora australis</name>
    <dbReference type="NCBI Taxonomy" id="1536484"/>
    <lineage>
        <taxon>Eukaryota</taxon>
        <taxon>Fungi</taxon>
        <taxon>Dikarya</taxon>
        <taxon>Ascomycota</taxon>
        <taxon>Pezizomycotina</taxon>
        <taxon>Sordariomycetes</taxon>
        <taxon>Sordariomycetidae</taxon>
        <taxon>Sordariales</taxon>
        <taxon>Podosporaceae</taxon>
        <taxon>Podospora</taxon>
    </lineage>
</organism>
<reference evidence="2" key="2">
    <citation type="submission" date="2023-05" db="EMBL/GenBank/DDBJ databases">
        <authorList>
            <consortium name="Lawrence Berkeley National Laboratory"/>
            <person name="Steindorff A."/>
            <person name="Hensen N."/>
            <person name="Bonometti L."/>
            <person name="Westerberg I."/>
            <person name="Brannstrom I.O."/>
            <person name="Guillou S."/>
            <person name="Cros-Aarteil S."/>
            <person name="Calhoun S."/>
            <person name="Haridas S."/>
            <person name="Kuo A."/>
            <person name="Mondo S."/>
            <person name="Pangilinan J."/>
            <person name="Riley R."/>
            <person name="Labutti K."/>
            <person name="Andreopoulos B."/>
            <person name="Lipzen A."/>
            <person name="Chen C."/>
            <person name="Yanf M."/>
            <person name="Daum C."/>
            <person name="Ng V."/>
            <person name="Clum A."/>
            <person name="Ohm R."/>
            <person name="Martin F."/>
            <person name="Silar P."/>
            <person name="Natvig D."/>
            <person name="Lalanne C."/>
            <person name="Gautier V."/>
            <person name="Ament-Velasquez S.L."/>
            <person name="Kruys A."/>
            <person name="Hutchinson M.I."/>
            <person name="Powell A.J."/>
            <person name="Barry K."/>
            <person name="Miller A.N."/>
            <person name="Grigoriev I.V."/>
            <person name="Debuchy R."/>
            <person name="Gladieux P."/>
            <person name="Thoren M.H."/>
            <person name="Johannesson H."/>
        </authorList>
    </citation>
    <scope>NUCLEOTIDE SEQUENCE</scope>
    <source>
        <strain evidence="2">PSN309</strain>
    </source>
</reference>
<evidence type="ECO:0000313" key="2">
    <source>
        <dbReference type="EMBL" id="KAK4189247.1"/>
    </source>
</evidence>
<gene>
    <name evidence="2" type="ORF">QBC35DRAFT_450544</name>
</gene>
<sequence>MDSSEANKKFTTQPVDEDAQKKQKGNPLHTMAESTKAAFSAHAANPGPAIKEDFDAKEEGTKEERRHKAQDLNKGN</sequence>